<name>A0A3D9L213_MARFU</name>
<dbReference type="NCBIfam" id="TIGR04183">
    <property type="entry name" value="Por_Secre_tail"/>
    <property type="match status" value="1"/>
</dbReference>
<gene>
    <name evidence="4" type="ORF">C7460_11977</name>
</gene>
<feature type="domain" description="Nbr1 FW" evidence="2">
    <location>
        <begin position="432"/>
        <end position="523"/>
    </location>
</feature>
<dbReference type="Pfam" id="PF16158">
    <property type="entry name" value="N_BRCA1_IG"/>
    <property type="match status" value="1"/>
</dbReference>
<dbReference type="CDD" id="cd11576">
    <property type="entry name" value="GH99_GH71_like_2"/>
    <property type="match status" value="1"/>
</dbReference>
<feature type="chain" id="PRO_5017650410" evidence="1">
    <location>
        <begin position="21"/>
        <end position="937"/>
    </location>
</feature>
<reference evidence="4 5" key="1">
    <citation type="submission" date="2018-07" db="EMBL/GenBank/DDBJ databases">
        <title>Genomic Encyclopedia of Type Strains, Phase IV (KMG-IV): sequencing the most valuable type-strain genomes for metagenomic binning, comparative biology and taxonomic classification.</title>
        <authorList>
            <person name="Goeker M."/>
        </authorList>
    </citation>
    <scope>NUCLEOTIDE SEQUENCE [LARGE SCALE GENOMIC DNA]</scope>
    <source>
        <strain evidence="4 5">DSM 4134</strain>
    </source>
</reference>
<evidence type="ECO:0000259" key="2">
    <source>
        <dbReference type="Pfam" id="PF16158"/>
    </source>
</evidence>
<feature type="signal peptide" evidence="1">
    <location>
        <begin position="1"/>
        <end position="20"/>
    </location>
</feature>
<dbReference type="OrthoDB" id="957862at2"/>
<feature type="domain" description="Secretion system C-terminal sorting" evidence="3">
    <location>
        <begin position="861"/>
        <end position="936"/>
    </location>
</feature>
<dbReference type="InterPro" id="IPR013783">
    <property type="entry name" value="Ig-like_fold"/>
</dbReference>
<comment type="caution">
    <text evidence="4">The sequence shown here is derived from an EMBL/GenBank/DDBJ whole genome shotgun (WGS) entry which is preliminary data.</text>
</comment>
<protein>
    <submittedName>
        <fullName evidence="4">Putative secreted protein (Por secretion system target)</fullName>
    </submittedName>
</protein>
<evidence type="ECO:0000259" key="3">
    <source>
        <dbReference type="Pfam" id="PF18962"/>
    </source>
</evidence>
<accession>A0A3D9L213</accession>
<dbReference type="Pfam" id="PF18962">
    <property type="entry name" value="Por_Secre_tail"/>
    <property type="match status" value="1"/>
</dbReference>
<dbReference type="Gene3D" id="3.20.20.80">
    <property type="entry name" value="Glycosidases"/>
    <property type="match status" value="1"/>
</dbReference>
<sequence length="937" mass="103241">MMKKLYLTLIAVLCVFGLHAQNELTNKVMMGYQGWFLAQSDSSTPNEWRHWFNSAGRTDPSAANIGVDMWPDMSEYTVTHNTNMTYSDGSNAALFSSHDLSTTRKHFEWMSDYNVHGVYLQRFLGEVQDNRFFQVRNDVLENVIAASTEYGRKFSIMYDISGVADDGTMLSKITDDWEYLIDTFDILNAPEYVHQDGKPVIAIWGIGFKNRGLTTATMQSIIDYFRNTHGMYVVGGVPSGWRTLSNDSETGSAWTSVYQSLDMISPWTVGRYGFSGVDSWKTSKIVPDLSDCNSRGKDYMPVIWPGFSWLNLHGGAFNQHPRYGGDFYWKQAYNAIDAGSDFIYVAMFDEVDEGTAMFKIAETEADLPTQLTSTLVTLDEDGVSLPSDWYLQLADETQKMLDGTTGISSTIPITPSTANGNGASFVSQSVPTTLTEGASFTATITMKNTGSTTWTKSNLYKLGSQNPQDNTTWGSTRIELQPSESVAPGAQVTFTLNGTAPASAGTYNFQWKMVQDNVEWFGATTDNLVITVGNIDYLDDCEALTGWGSSQSLSLSTDSQQGTNSLQFTGSTEMEFQKAFSPAYNGNVSQSDAILRFWYYVSDASKFTGVNQVELGSGGQADTDEFNWALPTLVNGWNLIDLNISAANQIGTPDINAIDWFRLYNFKSASVTTRLDAIQLIDPNQSNNMLDDCDALTDWGTAGSNSLSLDGTTLKQGSASIQMSGSGTNEFQKAFATAYNSGLTASNARLEFWYYVSDPSNMSTSNNQVEIGSGGVADVNEYHWKLSSFTTGWNFISLDVSAASTTGGTPDLNAINWFRIYNAKSGSVTNRIDEIKLVNNGGARATNIHEGGQLNDPKVTVYPNPASEFITIDLGIPQEQQVHASVYNLAGVRLLTHDFEQTDTSKWRLPIEGLEPGIHVLEIKVGAQRIVRRFFIK</sequence>
<dbReference type="Gene3D" id="2.60.40.10">
    <property type="entry name" value="Immunoglobulins"/>
    <property type="match status" value="1"/>
</dbReference>
<dbReference type="InterPro" id="IPR032350">
    <property type="entry name" value="Nbr1_FW"/>
</dbReference>
<dbReference type="RefSeq" id="WP_115869467.1">
    <property type="nucleotide sequence ID" value="NZ_QREG01000019.1"/>
</dbReference>
<dbReference type="InterPro" id="IPR026444">
    <property type="entry name" value="Secre_tail"/>
</dbReference>
<keyword evidence="5" id="KW-1185">Reference proteome</keyword>
<organism evidence="4 5">
    <name type="scientific">Marinoscillum furvescens DSM 4134</name>
    <dbReference type="NCBI Taxonomy" id="1122208"/>
    <lineage>
        <taxon>Bacteria</taxon>
        <taxon>Pseudomonadati</taxon>
        <taxon>Bacteroidota</taxon>
        <taxon>Cytophagia</taxon>
        <taxon>Cytophagales</taxon>
        <taxon>Reichenbachiellaceae</taxon>
        <taxon>Marinoscillum</taxon>
    </lineage>
</organism>
<dbReference type="EMBL" id="QREG01000019">
    <property type="protein sequence ID" value="RED94965.1"/>
    <property type="molecule type" value="Genomic_DNA"/>
</dbReference>
<evidence type="ECO:0000256" key="1">
    <source>
        <dbReference type="SAM" id="SignalP"/>
    </source>
</evidence>
<keyword evidence="1" id="KW-0732">Signal</keyword>
<dbReference type="AlphaFoldDB" id="A0A3D9L213"/>
<proteinExistence type="predicted"/>
<evidence type="ECO:0000313" key="5">
    <source>
        <dbReference type="Proteomes" id="UP000256779"/>
    </source>
</evidence>
<dbReference type="Proteomes" id="UP000256779">
    <property type="component" value="Unassembled WGS sequence"/>
</dbReference>
<evidence type="ECO:0000313" key="4">
    <source>
        <dbReference type="EMBL" id="RED94965.1"/>
    </source>
</evidence>